<reference evidence="2" key="1">
    <citation type="submission" date="2015-09" db="EMBL/GenBank/DDBJ databases">
        <title>Complete genome of Arthrobacter alpinus strain R3.8.</title>
        <authorList>
            <person name="See-Too W.S."/>
            <person name="Chan K.G."/>
        </authorList>
    </citation>
    <scope>NUCLEOTIDE SEQUENCE [LARGE SCALE GENOMIC DNA]</scope>
    <source>
        <strain evidence="2">R3.8</strain>
    </source>
</reference>
<dbReference type="KEGG" id="aaq:AOC05_15595"/>
<accession>A0A0M4QYG6</accession>
<dbReference type="PATRIC" id="fig|656366.3.peg.3373"/>
<protein>
    <submittedName>
        <fullName evidence="1">Uncharacterized protein</fullName>
    </submittedName>
</protein>
<evidence type="ECO:0000313" key="1">
    <source>
        <dbReference type="EMBL" id="ALE93411.1"/>
    </source>
</evidence>
<name>A0A0M4QYG6_9MICC</name>
<dbReference type="EMBL" id="CP012677">
    <property type="protein sequence ID" value="ALE93411.1"/>
    <property type="molecule type" value="Genomic_DNA"/>
</dbReference>
<gene>
    <name evidence="1" type="ORF">AOC05_15595</name>
</gene>
<organism evidence="1 2">
    <name type="scientific">Arthrobacter alpinus</name>
    <dbReference type="NCBI Taxonomy" id="656366"/>
    <lineage>
        <taxon>Bacteria</taxon>
        <taxon>Bacillati</taxon>
        <taxon>Actinomycetota</taxon>
        <taxon>Actinomycetes</taxon>
        <taxon>Micrococcales</taxon>
        <taxon>Micrococcaceae</taxon>
        <taxon>Arthrobacter</taxon>
    </lineage>
</organism>
<evidence type="ECO:0000313" key="2">
    <source>
        <dbReference type="Proteomes" id="UP000062833"/>
    </source>
</evidence>
<sequence>MGGLDEVVVRCGVKDVAGGVRIPSSRACEDLLCLAVAGIPEVAFALRLMLLRLFVVGGGLSS</sequence>
<proteinExistence type="predicted"/>
<dbReference type="AlphaFoldDB" id="A0A0M4QYG6"/>
<keyword evidence="2" id="KW-1185">Reference proteome</keyword>
<dbReference type="Proteomes" id="UP000062833">
    <property type="component" value="Chromosome"/>
</dbReference>